<keyword evidence="4" id="KW-0597">Phosphoprotein</keyword>
<dbReference type="PRINTS" id="PR00344">
    <property type="entry name" value="BCTRLSENSOR"/>
</dbReference>
<proteinExistence type="predicted"/>
<dbReference type="SMART" id="SM00387">
    <property type="entry name" value="HATPase_c"/>
    <property type="match status" value="1"/>
</dbReference>
<dbReference type="InterPro" id="IPR003594">
    <property type="entry name" value="HATPase_dom"/>
</dbReference>
<dbReference type="OrthoDB" id="3272969at2"/>
<evidence type="ECO:0000256" key="5">
    <source>
        <dbReference type="ARBA" id="ARBA00022679"/>
    </source>
</evidence>
<dbReference type="GO" id="GO:0000155">
    <property type="term" value="F:phosphorelay sensor kinase activity"/>
    <property type="evidence" value="ECO:0007669"/>
    <property type="project" value="InterPro"/>
</dbReference>
<dbReference type="AlphaFoldDB" id="A0A2X0UDB1"/>
<evidence type="ECO:0000256" key="7">
    <source>
        <dbReference type="ARBA" id="ARBA00023012"/>
    </source>
</evidence>
<dbReference type="InterPro" id="IPR036890">
    <property type="entry name" value="HATPase_C_sf"/>
</dbReference>
<dbReference type="Gene3D" id="1.10.287.130">
    <property type="match status" value="1"/>
</dbReference>
<dbReference type="SUPFAM" id="SSF47384">
    <property type="entry name" value="Homodimeric domain of signal transducing histidine kinase"/>
    <property type="match status" value="1"/>
</dbReference>
<feature type="domain" description="Histidine kinase" evidence="9">
    <location>
        <begin position="87"/>
        <end position="293"/>
    </location>
</feature>
<name>A0A2X0UDB1_9ACTO</name>
<feature type="transmembrane region" description="Helical" evidence="8">
    <location>
        <begin position="37"/>
        <end position="62"/>
    </location>
</feature>
<dbReference type="GeneID" id="93758068"/>
<keyword evidence="7" id="KW-0902">Two-component regulatory system</keyword>
<dbReference type="PROSITE" id="PS50109">
    <property type="entry name" value="HIS_KIN"/>
    <property type="match status" value="1"/>
</dbReference>
<keyword evidence="5 10" id="KW-0808">Transferase</keyword>
<dbReference type="InterPro" id="IPR004358">
    <property type="entry name" value="Sig_transdc_His_kin-like_C"/>
</dbReference>
<dbReference type="Pfam" id="PF00512">
    <property type="entry name" value="HisKA"/>
    <property type="match status" value="1"/>
</dbReference>
<dbReference type="CDD" id="cd00082">
    <property type="entry name" value="HisKA"/>
    <property type="match status" value="1"/>
</dbReference>
<dbReference type="InterPro" id="IPR036097">
    <property type="entry name" value="HisK_dim/P_sf"/>
</dbReference>
<dbReference type="Pfam" id="PF02518">
    <property type="entry name" value="HATPase_c"/>
    <property type="match status" value="1"/>
</dbReference>
<evidence type="ECO:0000256" key="6">
    <source>
        <dbReference type="ARBA" id="ARBA00022777"/>
    </source>
</evidence>
<comment type="catalytic activity">
    <reaction evidence="1">
        <text>ATP + protein L-histidine = ADP + protein N-phospho-L-histidine.</text>
        <dbReference type="EC" id="2.7.13.3"/>
    </reaction>
</comment>
<dbReference type="PANTHER" id="PTHR43711">
    <property type="entry name" value="TWO-COMPONENT HISTIDINE KINASE"/>
    <property type="match status" value="1"/>
</dbReference>
<keyword evidence="8" id="KW-0472">Membrane</keyword>
<reference evidence="10 11" key="1">
    <citation type="submission" date="2018-06" db="EMBL/GenBank/DDBJ databases">
        <authorList>
            <consortium name="Pathogen Informatics"/>
            <person name="Doyle S."/>
        </authorList>
    </citation>
    <scope>NUCLEOTIDE SEQUENCE [LARGE SCALE GENOMIC DNA]</scope>
    <source>
        <strain evidence="10 11">NCTC9935</strain>
    </source>
</reference>
<dbReference type="GO" id="GO:0005886">
    <property type="term" value="C:plasma membrane"/>
    <property type="evidence" value="ECO:0007669"/>
    <property type="project" value="UniProtKB-SubCell"/>
</dbReference>
<comment type="subcellular location">
    <subcellularLocation>
        <location evidence="2">Cell membrane</location>
    </subcellularLocation>
</comment>
<evidence type="ECO:0000256" key="8">
    <source>
        <dbReference type="SAM" id="Phobius"/>
    </source>
</evidence>
<dbReference type="CDD" id="cd00075">
    <property type="entry name" value="HATPase"/>
    <property type="match status" value="1"/>
</dbReference>
<evidence type="ECO:0000313" key="11">
    <source>
        <dbReference type="Proteomes" id="UP000250192"/>
    </source>
</evidence>
<organism evidence="10 11">
    <name type="scientific">Schaalia odontolytica</name>
    <dbReference type="NCBI Taxonomy" id="1660"/>
    <lineage>
        <taxon>Bacteria</taxon>
        <taxon>Bacillati</taxon>
        <taxon>Actinomycetota</taxon>
        <taxon>Actinomycetes</taxon>
        <taxon>Actinomycetales</taxon>
        <taxon>Actinomycetaceae</taxon>
        <taxon>Schaalia</taxon>
    </lineage>
</organism>
<dbReference type="Proteomes" id="UP000250192">
    <property type="component" value="Unassembled WGS sequence"/>
</dbReference>
<keyword evidence="6 10" id="KW-0418">Kinase</keyword>
<evidence type="ECO:0000313" key="10">
    <source>
        <dbReference type="EMBL" id="SPT55108.1"/>
    </source>
</evidence>
<dbReference type="PANTHER" id="PTHR43711:SF1">
    <property type="entry name" value="HISTIDINE KINASE 1"/>
    <property type="match status" value="1"/>
</dbReference>
<dbReference type="InterPro" id="IPR005467">
    <property type="entry name" value="His_kinase_dom"/>
</dbReference>
<dbReference type="RefSeq" id="WP_111823185.1">
    <property type="nucleotide sequence ID" value="NZ_CBDERX010000066.1"/>
</dbReference>
<evidence type="ECO:0000256" key="3">
    <source>
        <dbReference type="ARBA" id="ARBA00012438"/>
    </source>
</evidence>
<keyword evidence="8" id="KW-1133">Transmembrane helix</keyword>
<protein>
    <recommendedName>
        <fullName evidence="3">histidine kinase</fullName>
        <ecNumber evidence="3">2.7.13.3</ecNumber>
    </recommendedName>
</protein>
<evidence type="ECO:0000259" key="9">
    <source>
        <dbReference type="PROSITE" id="PS50109"/>
    </source>
</evidence>
<feature type="transmembrane region" description="Helical" evidence="8">
    <location>
        <begin position="7"/>
        <end position="25"/>
    </location>
</feature>
<sequence>MRRRIMLCLAPAVITCVCALVWWLFGSRLGVRAFVSLPAAVAALGVLVSAVAVAFLLVSVAVSKARLAGAAQAQARRDLEHRQFLARLDHELKNPLTAILAATASGEDEASALVAAQARRMGVLVTDLRKLADLSSAPMERELVDLEEAARDAVEAARSSVGEARSFTLVFPTAPWPLPRVVGDADLLYSAIQNVVFNAVKYSGEGDSIEVRGSQSETGVSIEVADTGIGIPEAERESVFSELARGSNAAGRSGSGLGLPLVRLVIERHGGHVRLTSREGVGTSVVLTLPLPDEVSPTAQRIPQPPR</sequence>
<dbReference type="SUPFAM" id="SSF55874">
    <property type="entry name" value="ATPase domain of HSP90 chaperone/DNA topoisomerase II/histidine kinase"/>
    <property type="match status" value="1"/>
</dbReference>
<dbReference type="EMBL" id="UAPR01000002">
    <property type="protein sequence ID" value="SPT55108.1"/>
    <property type="molecule type" value="Genomic_DNA"/>
</dbReference>
<evidence type="ECO:0000256" key="4">
    <source>
        <dbReference type="ARBA" id="ARBA00022553"/>
    </source>
</evidence>
<gene>
    <name evidence="10" type="primary">tcrY_1</name>
    <name evidence="10" type="ORF">NCTC9935_00601</name>
</gene>
<keyword evidence="11" id="KW-1185">Reference proteome</keyword>
<keyword evidence="8" id="KW-0812">Transmembrane</keyword>
<dbReference type="EC" id="2.7.13.3" evidence="3"/>
<accession>A0A2X0UDB1</accession>
<evidence type="ECO:0000256" key="1">
    <source>
        <dbReference type="ARBA" id="ARBA00000085"/>
    </source>
</evidence>
<dbReference type="InterPro" id="IPR003661">
    <property type="entry name" value="HisK_dim/P_dom"/>
</dbReference>
<evidence type="ECO:0000256" key="2">
    <source>
        <dbReference type="ARBA" id="ARBA00004236"/>
    </source>
</evidence>
<dbReference type="InterPro" id="IPR050736">
    <property type="entry name" value="Sensor_HK_Regulatory"/>
</dbReference>
<dbReference type="SMART" id="SM00388">
    <property type="entry name" value="HisKA"/>
    <property type="match status" value="1"/>
</dbReference>
<dbReference type="Gene3D" id="3.30.565.10">
    <property type="entry name" value="Histidine kinase-like ATPase, C-terminal domain"/>
    <property type="match status" value="1"/>
</dbReference>